<organism evidence="3 4">
    <name type="scientific">Candidatus Methylumidiphilus alinenensis</name>
    <dbReference type="NCBI Taxonomy" id="2202197"/>
    <lineage>
        <taxon>Bacteria</taxon>
        <taxon>Pseudomonadati</taxon>
        <taxon>Pseudomonadota</taxon>
        <taxon>Gammaproteobacteria</taxon>
        <taxon>Methylococcales</taxon>
        <taxon>Candidatus Methylumidiphilus</taxon>
    </lineage>
</organism>
<dbReference type="Gene3D" id="1.20.120.1490">
    <property type="match status" value="1"/>
</dbReference>
<accession>A0A2W4QFS7</accession>
<feature type="compositionally biased region" description="Low complexity" evidence="1">
    <location>
        <begin position="27"/>
        <end position="42"/>
    </location>
</feature>
<feature type="compositionally biased region" description="Basic and acidic residues" evidence="1">
    <location>
        <begin position="43"/>
        <end position="53"/>
    </location>
</feature>
<comment type="caution">
    <text evidence="3">The sequence shown here is derived from an EMBL/GenBank/DDBJ whole genome shotgun (WGS) entry which is preliminary data.</text>
</comment>
<feature type="signal peptide" evidence="2">
    <location>
        <begin position="1"/>
        <end position="25"/>
    </location>
</feature>
<reference evidence="3 4" key="1">
    <citation type="journal article" date="2018" name="Aquat. Microb. Ecol.">
        <title>Gammaproteobacterial methanotrophs dominate.</title>
        <authorList>
            <person name="Rissanen A.J."/>
            <person name="Saarenheimo J."/>
            <person name="Tiirola M."/>
            <person name="Peura S."/>
            <person name="Aalto S.L."/>
            <person name="Karvinen A."/>
            <person name="Nykanen H."/>
        </authorList>
    </citation>
    <scope>NUCLEOTIDE SEQUENCE [LARGE SCALE GENOMIC DNA]</scope>
    <source>
        <strain evidence="3">AMbin10</strain>
    </source>
</reference>
<evidence type="ECO:0000256" key="2">
    <source>
        <dbReference type="SAM" id="SignalP"/>
    </source>
</evidence>
<evidence type="ECO:0008006" key="5">
    <source>
        <dbReference type="Google" id="ProtNLM"/>
    </source>
</evidence>
<dbReference type="EMBL" id="QJPH01000578">
    <property type="protein sequence ID" value="PZN69369.1"/>
    <property type="molecule type" value="Genomic_DNA"/>
</dbReference>
<feature type="region of interest" description="Disordered" evidence="1">
    <location>
        <begin position="27"/>
        <end position="53"/>
    </location>
</feature>
<sequence>MKQLSKITIIVFAVSSLLAGRQVLAEPADASAAPGKQAPAAGEPKKCEHWKEGKEKRLETLKSDLKLTASQEAAWTEWAGKIKGDRKGWEEKRKDFESLENLPAPQRLEKMLEFSKEHIAKQETVLAATKTFYAVLTPEQQQVFDKGFRFGHRGGPDKGGKQQ</sequence>
<evidence type="ECO:0000313" key="3">
    <source>
        <dbReference type="EMBL" id="PZN69369.1"/>
    </source>
</evidence>
<dbReference type="Pfam" id="PF07813">
    <property type="entry name" value="LTXXQ"/>
    <property type="match status" value="1"/>
</dbReference>
<proteinExistence type="predicted"/>
<dbReference type="AlphaFoldDB" id="A0A2W4QFS7"/>
<evidence type="ECO:0000313" key="4">
    <source>
        <dbReference type="Proteomes" id="UP000249396"/>
    </source>
</evidence>
<name>A0A2W4QFS7_9GAMM</name>
<protein>
    <recommendedName>
        <fullName evidence="5">LTXXQ motif family protein</fullName>
    </recommendedName>
</protein>
<dbReference type="GO" id="GO:0042597">
    <property type="term" value="C:periplasmic space"/>
    <property type="evidence" value="ECO:0007669"/>
    <property type="project" value="InterPro"/>
</dbReference>
<evidence type="ECO:0000256" key="1">
    <source>
        <dbReference type="SAM" id="MobiDB-lite"/>
    </source>
</evidence>
<dbReference type="Proteomes" id="UP000249396">
    <property type="component" value="Unassembled WGS sequence"/>
</dbReference>
<dbReference type="InterPro" id="IPR012899">
    <property type="entry name" value="LTXXQ"/>
</dbReference>
<keyword evidence="2" id="KW-0732">Signal</keyword>
<feature type="chain" id="PRO_5015861973" description="LTXXQ motif family protein" evidence="2">
    <location>
        <begin position="26"/>
        <end position="163"/>
    </location>
</feature>
<gene>
    <name evidence="3" type="ORF">DM484_29850</name>
</gene>